<dbReference type="InterPro" id="IPR002758">
    <property type="entry name" value="Cation_antiport_E"/>
</dbReference>
<dbReference type="PIRSF" id="PIRSF019239">
    <property type="entry name" value="MrpE"/>
    <property type="match status" value="1"/>
</dbReference>
<comment type="subcellular location">
    <subcellularLocation>
        <location evidence="1">Cell membrane</location>
        <topology evidence="1">Multi-pass membrane protein</topology>
    </subcellularLocation>
</comment>
<dbReference type="AlphaFoldDB" id="A0A1G6Z732"/>
<keyword evidence="8" id="KW-1185">Reference proteome</keyword>
<comment type="similarity">
    <text evidence="2">Belongs to the CPA3 antiporters (TC 2.A.63) subunit E family.</text>
</comment>
<organism evidence="7 8">
    <name type="scientific">Aquimonas voraii</name>
    <dbReference type="NCBI Taxonomy" id="265719"/>
    <lineage>
        <taxon>Bacteria</taxon>
        <taxon>Pseudomonadati</taxon>
        <taxon>Pseudomonadota</taxon>
        <taxon>Gammaproteobacteria</taxon>
        <taxon>Lysobacterales</taxon>
        <taxon>Lysobacteraceae</taxon>
        <taxon>Aquimonas</taxon>
    </lineage>
</organism>
<dbReference type="GO" id="GO:0008324">
    <property type="term" value="F:monoatomic cation transmembrane transporter activity"/>
    <property type="evidence" value="ECO:0007669"/>
    <property type="project" value="InterPro"/>
</dbReference>
<keyword evidence="3" id="KW-1003">Cell membrane</keyword>
<evidence type="ECO:0000256" key="5">
    <source>
        <dbReference type="ARBA" id="ARBA00022989"/>
    </source>
</evidence>
<dbReference type="PANTHER" id="PTHR34584">
    <property type="entry name" value="NA(+)/H(+) ANTIPORTER SUBUNIT E1"/>
    <property type="match status" value="1"/>
</dbReference>
<dbReference type="NCBIfam" id="NF006518">
    <property type="entry name" value="PRK08965.1-2"/>
    <property type="match status" value="1"/>
</dbReference>
<evidence type="ECO:0000256" key="2">
    <source>
        <dbReference type="ARBA" id="ARBA00006228"/>
    </source>
</evidence>
<keyword evidence="6" id="KW-0472">Membrane</keyword>
<gene>
    <name evidence="7" type="ORF">SAMN04488509_11258</name>
</gene>
<dbReference type="Proteomes" id="UP000199603">
    <property type="component" value="Unassembled WGS sequence"/>
</dbReference>
<sequence length="161" mass="17575">MKTLFPAPLLSLCVFVVWLLLVGSVAPGHLLLAALQAVLLPLVAQRLRGGAAGIRRPLVALRLMLVVLWDIVVSNIQVAKLILGRESKIHPGFLWLPLEIRNPHAIATLAGIITMTPGTLSTEVSADNRHLLVHCFSLDDEAGTIAQIKQRYEAPLKEIFE</sequence>
<dbReference type="Pfam" id="PF01899">
    <property type="entry name" value="MNHE"/>
    <property type="match status" value="1"/>
</dbReference>
<accession>A0A1G6Z732</accession>
<dbReference type="GO" id="GO:0005886">
    <property type="term" value="C:plasma membrane"/>
    <property type="evidence" value="ECO:0007669"/>
    <property type="project" value="UniProtKB-SubCell"/>
</dbReference>
<keyword evidence="4" id="KW-0812">Transmembrane</keyword>
<evidence type="ECO:0000256" key="4">
    <source>
        <dbReference type="ARBA" id="ARBA00022692"/>
    </source>
</evidence>
<reference evidence="7 8" key="1">
    <citation type="submission" date="2016-10" db="EMBL/GenBank/DDBJ databases">
        <authorList>
            <person name="de Groot N.N."/>
        </authorList>
    </citation>
    <scope>NUCLEOTIDE SEQUENCE [LARGE SCALE GENOMIC DNA]</scope>
    <source>
        <strain evidence="7 8">DSM 16957</strain>
    </source>
</reference>
<dbReference type="OrthoDB" id="9807187at2"/>
<protein>
    <submittedName>
        <fullName evidence="7">Multisubunit potassium/proton antiporter, PhaE subunit</fullName>
    </submittedName>
</protein>
<dbReference type="PANTHER" id="PTHR34584:SF1">
    <property type="entry name" value="NA(+)_H(+) ANTIPORTER SUBUNIT E1"/>
    <property type="match status" value="1"/>
</dbReference>
<dbReference type="RefSeq" id="WP_091244635.1">
    <property type="nucleotide sequence ID" value="NZ_FNAG01000012.1"/>
</dbReference>
<evidence type="ECO:0000313" key="8">
    <source>
        <dbReference type="Proteomes" id="UP000199603"/>
    </source>
</evidence>
<evidence type="ECO:0000256" key="3">
    <source>
        <dbReference type="ARBA" id="ARBA00022475"/>
    </source>
</evidence>
<evidence type="ECO:0000256" key="1">
    <source>
        <dbReference type="ARBA" id="ARBA00004651"/>
    </source>
</evidence>
<keyword evidence="5" id="KW-1133">Transmembrane helix</keyword>
<dbReference type="EMBL" id="FNAG01000012">
    <property type="protein sequence ID" value="SDD97777.1"/>
    <property type="molecule type" value="Genomic_DNA"/>
</dbReference>
<proteinExistence type="inferred from homology"/>
<dbReference type="STRING" id="265719.SAMN04488509_11258"/>
<name>A0A1G6Z732_9GAMM</name>
<evidence type="ECO:0000313" key="7">
    <source>
        <dbReference type="EMBL" id="SDD97777.1"/>
    </source>
</evidence>
<evidence type="ECO:0000256" key="6">
    <source>
        <dbReference type="ARBA" id="ARBA00023136"/>
    </source>
</evidence>